<evidence type="ECO:0000256" key="4">
    <source>
        <dbReference type="ARBA" id="ARBA00022692"/>
    </source>
</evidence>
<dbReference type="NCBIfam" id="NF004320">
    <property type="entry name" value="PRK05715.1-2"/>
    <property type="match status" value="1"/>
</dbReference>
<dbReference type="GO" id="GO:0019684">
    <property type="term" value="P:photosynthesis, light reaction"/>
    <property type="evidence" value="ECO:0007669"/>
    <property type="project" value="UniProtKB-UniRule"/>
</dbReference>
<comment type="subcellular location">
    <subcellularLocation>
        <location evidence="1">Membrane</location>
        <topology evidence="1">Multi-pass membrane protein</topology>
    </subcellularLocation>
    <subcellularLocation>
        <location evidence="10">Plastid</location>
        <location evidence="10">Chloroplast thylakoid membrane</location>
        <topology evidence="10">Multi-pass membrane protein</topology>
    </subcellularLocation>
</comment>
<name>A0A088CK07_9CHLO</name>
<dbReference type="GO" id="GO:0030964">
    <property type="term" value="C:NADH dehydrogenase complex"/>
    <property type="evidence" value="ECO:0007669"/>
    <property type="project" value="TreeGrafter"/>
</dbReference>
<dbReference type="InterPro" id="IPR001133">
    <property type="entry name" value="NADH_UbQ_OxRdtase_chain4L/K"/>
</dbReference>
<dbReference type="GO" id="GO:0048038">
    <property type="term" value="F:quinone binding"/>
    <property type="evidence" value="ECO:0007669"/>
    <property type="project" value="UniProtKB-KW"/>
</dbReference>
<geneLocation type="chloroplast" evidence="11"/>
<keyword evidence="10" id="KW-1278">Translocase</keyword>
<evidence type="ECO:0000256" key="2">
    <source>
        <dbReference type="ARBA" id="ARBA00010519"/>
    </source>
</evidence>
<keyword evidence="7 10" id="KW-0618">Plastoquinone</keyword>
<evidence type="ECO:0000313" key="11">
    <source>
        <dbReference type="EMBL" id="AID67597.1"/>
    </source>
</evidence>
<keyword evidence="4 10" id="KW-0812">Transmembrane</keyword>
<accession>A0A088CK07</accession>
<reference evidence="11" key="1">
    <citation type="journal article" date="2014" name="BMC Genomics">
        <title>Six newly sequenced chloroplast genomes from prasinophyte green algae provide insights into the relationships among prasinophyte lineages and the diversity of streamlined genome architecture in picoplanktonic species.</title>
        <authorList>
            <person name="Lemieux C."/>
            <person name="Otis C."/>
            <person name="Turmel M."/>
        </authorList>
    </citation>
    <scope>NUCLEOTIDE SEQUENCE</scope>
</reference>
<keyword evidence="10" id="KW-0520">NAD</keyword>
<keyword evidence="11" id="KW-0934">Plastid</keyword>
<comment type="similarity">
    <text evidence="2 10">Belongs to the complex I subunit 4L family.</text>
</comment>
<dbReference type="FunFam" id="1.10.287.3510:FF:000001">
    <property type="entry name" value="NADH-quinone oxidoreductase subunit K"/>
    <property type="match status" value="1"/>
</dbReference>
<dbReference type="GO" id="GO:0016655">
    <property type="term" value="F:oxidoreductase activity, acting on NAD(P)H, quinone or similar compound as acceptor"/>
    <property type="evidence" value="ECO:0007669"/>
    <property type="project" value="UniProtKB-UniRule"/>
</dbReference>
<proteinExistence type="inferred from homology"/>
<comment type="subunit">
    <text evidence="10">NDH is composed of at least 16 different subunits, 5 of which are encoded in the nucleus.</text>
</comment>
<dbReference type="EMBL" id="KJ746599">
    <property type="protein sequence ID" value="AID67597.1"/>
    <property type="molecule type" value="Genomic_DNA"/>
</dbReference>
<dbReference type="EC" id="7.1.1.-" evidence="10"/>
<protein>
    <recommendedName>
        <fullName evidence="10">NAD(P)H-quinone oxidoreductase subunit 4L, chloroplastic</fullName>
        <ecNumber evidence="10">7.1.1.-</ecNumber>
    </recommendedName>
    <alternativeName>
        <fullName evidence="10">NAD(P)H dehydrogenase subunit 4L</fullName>
    </alternativeName>
    <alternativeName>
        <fullName evidence="10">NADH-plastoquinone oxidoreductase subunit 4L</fullName>
    </alternativeName>
</protein>
<evidence type="ECO:0000256" key="1">
    <source>
        <dbReference type="ARBA" id="ARBA00004141"/>
    </source>
</evidence>
<dbReference type="PANTHER" id="PTHR11434">
    <property type="entry name" value="NADH-UBIQUINONE OXIDOREDUCTASE SUBUNIT ND4L"/>
    <property type="match status" value="1"/>
</dbReference>
<organism evidence="11">
    <name type="scientific">Picocystis salinarum</name>
    <dbReference type="NCBI Taxonomy" id="88271"/>
    <lineage>
        <taxon>Eukaryota</taxon>
        <taxon>Viridiplantae</taxon>
        <taxon>Chlorophyta</taxon>
        <taxon>Picocystophyceae</taxon>
        <taxon>Picocystales</taxon>
        <taxon>Picocystaceae</taxon>
        <taxon>Picocystis</taxon>
    </lineage>
</organism>
<evidence type="ECO:0000256" key="3">
    <source>
        <dbReference type="ARBA" id="ARBA00022448"/>
    </source>
</evidence>
<dbReference type="AlphaFoldDB" id="A0A088CK07"/>
<dbReference type="RefSeq" id="YP_009057808.1">
    <property type="nucleotide sequence ID" value="NC_024828.1"/>
</dbReference>
<evidence type="ECO:0000256" key="5">
    <source>
        <dbReference type="ARBA" id="ARBA00022719"/>
    </source>
</evidence>
<dbReference type="GeneID" id="20356006"/>
<keyword evidence="3 10" id="KW-0813">Transport</keyword>
<comment type="catalytic activity">
    <reaction evidence="10">
        <text>a plastoquinone + NADPH + (n+1) H(+)(in) = a plastoquinol + NADP(+) + n H(+)(out)</text>
        <dbReference type="Rhea" id="RHEA:42612"/>
        <dbReference type="Rhea" id="RHEA-COMP:9561"/>
        <dbReference type="Rhea" id="RHEA-COMP:9562"/>
        <dbReference type="ChEBI" id="CHEBI:15378"/>
        <dbReference type="ChEBI" id="CHEBI:17757"/>
        <dbReference type="ChEBI" id="CHEBI:57783"/>
        <dbReference type="ChEBI" id="CHEBI:58349"/>
        <dbReference type="ChEBI" id="CHEBI:62192"/>
    </reaction>
</comment>
<gene>
    <name evidence="10 11" type="primary">ndhE</name>
</gene>
<dbReference type="HAMAP" id="MF_01456">
    <property type="entry name" value="NDH1_NuoK"/>
    <property type="match status" value="1"/>
</dbReference>
<keyword evidence="10" id="KW-0793">Thylakoid</keyword>
<keyword evidence="6 10" id="KW-0521">NADP</keyword>
<dbReference type="GO" id="GO:0009535">
    <property type="term" value="C:chloroplast thylakoid membrane"/>
    <property type="evidence" value="ECO:0007669"/>
    <property type="project" value="UniProtKB-SubCell"/>
</dbReference>
<feature type="transmembrane region" description="Helical" evidence="10">
    <location>
        <begin position="62"/>
        <end position="82"/>
    </location>
</feature>
<dbReference type="PANTHER" id="PTHR11434:SF16">
    <property type="entry name" value="NADH-UBIQUINONE OXIDOREDUCTASE CHAIN 4L"/>
    <property type="match status" value="1"/>
</dbReference>
<evidence type="ECO:0000256" key="8">
    <source>
        <dbReference type="ARBA" id="ARBA00022989"/>
    </source>
</evidence>
<evidence type="ECO:0000256" key="7">
    <source>
        <dbReference type="ARBA" id="ARBA00022957"/>
    </source>
</evidence>
<keyword evidence="5 10" id="KW-0874">Quinone</keyword>
<comment type="catalytic activity">
    <reaction evidence="10">
        <text>a plastoquinone + NADH + (n+1) H(+)(in) = a plastoquinol + NAD(+) + n H(+)(out)</text>
        <dbReference type="Rhea" id="RHEA:42608"/>
        <dbReference type="Rhea" id="RHEA-COMP:9561"/>
        <dbReference type="Rhea" id="RHEA-COMP:9562"/>
        <dbReference type="ChEBI" id="CHEBI:15378"/>
        <dbReference type="ChEBI" id="CHEBI:17757"/>
        <dbReference type="ChEBI" id="CHEBI:57540"/>
        <dbReference type="ChEBI" id="CHEBI:57945"/>
        <dbReference type="ChEBI" id="CHEBI:62192"/>
    </reaction>
</comment>
<keyword evidence="8 10" id="KW-1133">Transmembrane helix</keyword>
<dbReference type="Pfam" id="PF00420">
    <property type="entry name" value="Oxidored_q2"/>
    <property type="match status" value="1"/>
</dbReference>
<dbReference type="InterPro" id="IPR039428">
    <property type="entry name" value="NUOK/Mnh_C1-like"/>
</dbReference>
<evidence type="ECO:0000256" key="10">
    <source>
        <dbReference type="HAMAP-Rule" id="MF_01456"/>
    </source>
</evidence>
<evidence type="ECO:0000256" key="6">
    <source>
        <dbReference type="ARBA" id="ARBA00022857"/>
    </source>
</evidence>
<dbReference type="GO" id="GO:0042773">
    <property type="term" value="P:ATP synthesis coupled electron transport"/>
    <property type="evidence" value="ECO:0007669"/>
    <property type="project" value="InterPro"/>
</dbReference>
<evidence type="ECO:0000256" key="9">
    <source>
        <dbReference type="ARBA" id="ARBA00023136"/>
    </source>
</evidence>
<feature type="transmembrane region" description="Helical" evidence="10">
    <location>
        <begin position="28"/>
        <end position="50"/>
    </location>
</feature>
<comment type="function">
    <text evidence="10">NDH shuttles electrons from NAD(P)H:plastoquinone, via FMN and iron-sulfur (Fe-S) centers, to quinones in the photosynthetic chain and possibly in a chloroplast respiratory chain. The immediate electron acceptor for the enzyme in this species is believed to be plastoquinone. Couples the redox reaction to proton translocation, and thus conserves the redox energy in a proton gradient.</text>
</comment>
<dbReference type="Gene3D" id="1.10.287.3510">
    <property type="match status" value="1"/>
</dbReference>
<sequence length="99" mass="11082">MNLLLCTSALMFLIGLYGITTSKSLIRILMCLEILFNAVNLNLLTFSTFLDSQEIKGQVFSLFVLTIAASESAIALAILLLLSRQQNSVNIKNWSRLKW</sequence>
<keyword evidence="9 10" id="KW-0472">Membrane</keyword>
<keyword evidence="11" id="KW-0150">Chloroplast</keyword>
<comment type="caution">
    <text evidence="10">Lacks conserved residue(s) required for the propagation of feature annotation.</text>
</comment>